<dbReference type="AlphaFoldDB" id="A0A5A8C583"/>
<dbReference type="CDD" id="cd18105">
    <property type="entry name" value="SpoU-like_MRM1"/>
    <property type="match status" value="1"/>
</dbReference>
<dbReference type="PANTHER" id="PTHR46103">
    <property type="entry name" value="RRNA METHYLTRANSFERASE 1, MITOCHONDRIAL"/>
    <property type="match status" value="1"/>
</dbReference>
<evidence type="ECO:0000256" key="1">
    <source>
        <dbReference type="ARBA" id="ARBA00007228"/>
    </source>
</evidence>
<dbReference type="GO" id="GO:0003723">
    <property type="term" value="F:RNA binding"/>
    <property type="evidence" value="ECO:0007669"/>
    <property type="project" value="InterPro"/>
</dbReference>
<dbReference type="InterPro" id="IPR001537">
    <property type="entry name" value="SpoU_MeTrfase"/>
</dbReference>
<dbReference type="Pfam" id="PF00588">
    <property type="entry name" value="SpoU_methylase"/>
    <property type="match status" value="1"/>
</dbReference>
<evidence type="ECO:0000256" key="4">
    <source>
        <dbReference type="ARBA" id="ARBA00022679"/>
    </source>
</evidence>
<gene>
    <name evidence="7" type="ORF">FNF29_06871</name>
</gene>
<dbReference type="InterPro" id="IPR029026">
    <property type="entry name" value="tRNA_m1G_MTases_N"/>
</dbReference>
<comment type="caution">
    <text evidence="7">The sequence shown here is derived from an EMBL/GenBank/DDBJ whole genome shotgun (WGS) entry which is preliminary data.</text>
</comment>
<evidence type="ECO:0000259" key="6">
    <source>
        <dbReference type="Pfam" id="PF00588"/>
    </source>
</evidence>
<dbReference type="SUPFAM" id="SSF75217">
    <property type="entry name" value="alpha/beta knot"/>
    <property type="match status" value="1"/>
</dbReference>
<dbReference type="InterPro" id="IPR047182">
    <property type="entry name" value="MRM1"/>
</dbReference>
<keyword evidence="8" id="KW-1185">Reference proteome</keyword>
<evidence type="ECO:0000313" key="8">
    <source>
        <dbReference type="Proteomes" id="UP000323011"/>
    </source>
</evidence>
<dbReference type="Proteomes" id="UP000323011">
    <property type="component" value="Unassembled WGS sequence"/>
</dbReference>
<proteinExistence type="inferred from homology"/>
<name>A0A5A8C583_CAFRO</name>
<keyword evidence="2" id="KW-0698">rRNA processing</keyword>
<dbReference type="PANTHER" id="PTHR46103:SF1">
    <property type="entry name" value="RRNA METHYLTRANSFERASE 1, MITOCHONDRIAL"/>
    <property type="match status" value="1"/>
</dbReference>
<dbReference type="Gene3D" id="3.40.1280.10">
    <property type="match status" value="1"/>
</dbReference>
<keyword evidence="4" id="KW-0808">Transferase</keyword>
<protein>
    <recommendedName>
        <fullName evidence="6">tRNA/rRNA methyltransferase SpoU type domain-containing protein</fullName>
    </recommendedName>
</protein>
<reference evidence="7 8" key="1">
    <citation type="submission" date="2019-07" db="EMBL/GenBank/DDBJ databases">
        <title>Genomes of Cafeteria roenbergensis.</title>
        <authorList>
            <person name="Fischer M.G."/>
            <person name="Hackl T."/>
            <person name="Roman M."/>
        </authorList>
    </citation>
    <scope>NUCLEOTIDE SEQUENCE [LARGE SCALE GENOMIC DNA]</scope>
    <source>
        <strain evidence="7 8">BVI</strain>
    </source>
</reference>
<evidence type="ECO:0000256" key="2">
    <source>
        <dbReference type="ARBA" id="ARBA00022552"/>
    </source>
</evidence>
<dbReference type="GO" id="GO:0016435">
    <property type="term" value="F:rRNA (guanine) methyltransferase activity"/>
    <property type="evidence" value="ECO:0007669"/>
    <property type="project" value="TreeGrafter"/>
</dbReference>
<accession>A0A5A8C583</accession>
<evidence type="ECO:0000256" key="5">
    <source>
        <dbReference type="ARBA" id="ARBA00022691"/>
    </source>
</evidence>
<dbReference type="EMBL" id="VLTN01000056">
    <property type="protein sequence ID" value="KAA0148212.1"/>
    <property type="molecule type" value="Genomic_DNA"/>
</dbReference>
<sequence length="230" mass="23089">MEAGPLQPASSDSALAALAASWRAKSDSGEQSRAPVVAVLDGVTDPQNLGSIARAVAFLQADGLVISSKNCAPLSPAASKASAGALEVLGASGRLLLADRTHRMLAAARSDGWRVLGADAAMDSDPEASGASDVEVLRASGVTSAEPIAQSVSAAASSPLHASAAADPLTPTLLVLGSEGEGLRFVVREQCDEFVAICPSSAGWSAGPVDSLNVSAAAAVLLYDLCRARR</sequence>
<dbReference type="InterPro" id="IPR047261">
    <property type="entry name" value="MRM1_MeTrfase_dom"/>
</dbReference>
<feature type="domain" description="tRNA/rRNA methyltransferase SpoU type" evidence="6">
    <location>
        <begin position="36"/>
        <end position="223"/>
    </location>
</feature>
<evidence type="ECO:0000313" key="7">
    <source>
        <dbReference type="EMBL" id="KAA0148212.1"/>
    </source>
</evidence>
<organism evidence="7 8">
    <name type="scientific">Cafeteria roenbergensis</name>
    <name type="common">Marine flagellate</name>
    <dbReference type="NCBI Taxonomy" id="33653"/>
    <lineage>
        <taxon>Eukaryota</taxon>
        <taxon>Sar</taxon>
        <taxon>Stramenopiles</taxon>
        <taxon>Bigyra</taxon>
        <taxon>Opalozoa</taxon>
        <taxon>Bicosoecida</taxon>
        <taxon>Cafeteriaceae</taxon>
        <taxon>Cafeteria</taxon>
    </lineage>
</organism>
<keyword evidence="5" id="KW-0949">S-adenosyl-L-methionine</keyword>
<comment type="similarity">
    <text evidence="1">Belongs to the class IV-like SAM-binding methyltransferase superfamily. RNA methyltransferase TrmH family.</text>
</comment>
<evidence type="ECO:0000256" key="3">
    <source>
        <dbReference type="ARBA" id="ARBA00022603"/>
    </source>
</evidence>
<keyword evidence="3" id="KW-0489">Methyltransferase</keyword>
<dbReference type="InterPro" id="IPR029028">
    <property type="entry name" value="Alpha/beta_knot_MTases"/>
</dbReference>